<reference evidence="1 2" key="1">
    <citation type="journal article" date="2007" name="Proc. Natl. Acad. Sci. U.S.A.">
        <title>Dandruff-associated Malassezia genomes reveal convergent and divergent virulence traits shared with plant and human fungal pathogens.</title>
        <authorList>
            <person name="Xu J."/>
            <person name="Saunders C.W."/>
            <person name="Hu P."/>
            <person name="Grant R.A."/>
            <person name="Boekhout T."/>
            <person name="Kuramae E.E."/>
            <person name="Kronstad J.W."/>
            <person name="Deangelis Y.M."/>
            <person name="Reeder N.L."/>
            <person name="Johnstone K.R."/>
            <person name="Leland M."/>
            <person name="Fieno A.M."/>
            <person name="Begley W.M."/>
            <person name="Sun Y."/>
            <person name="Lacey M.P."/>
            <person name="Chaudhary T."/>
            <person name="Keough T."/>
            <person name="Chu L."/>
            <person name="Sears R."/>
            <person name="Yuan B."/>
            <person name="Dawson T.L.Jr."/>
        </authorList>
    </citation>
    <scope>NUCLEOTIDE SEQUENCE [LARGE SCALE GENOMIC DNA]</scope>
    <source>
        <strain evidence="2">ATCC MYA-4612 / CBS 7966</strain>
    </source>
</reference>
<proteinExistence type="predicted"/>
<dbReference type="EMBL" id="AAYY01000015">
    <property type="protein sequence ID" value="EDP41798.1"/>
    <property type="molecule type" value="Genomic_DNA"/>
</dbReference>
<comment type="caution">
    <text evidence="1">The sequence shown here is derived from an EMBL/GenBank/DDBJ whole genome shotgun (WGS) entry which is preliminary data.</text>
</comment>
<dbReference type="AlphaFoldDB" id="A8QAP1"/>
<organism evidence="1 2">
    <name type="scientific">Malassezia globosa (strain ATCC MYA-4612 / CBS 7966)</name>
    <name type="common">Dandruff-associated fungus</name>
    <dbReference type="NCBI Taxonomy" id="425265"/>
    <lineage>
        <taxon>Eukaryota</taxon>
        <taxon>Fungi</taxon>
        <taxon>Dikarya</taxon>
        <taxon>Basidiomycota</taxon>
        <taxon>Ustilaginomycotina</taxon>
        <taxon>Malasseziomycetes</taxon>
        <taxon>Malasseziales</taxon>
        <taxon>Malasseziaceae</taxon>
        <taxon>Malassezia</taxon>
    </lineage>
</organism>
<gene>
    <name evidence="1" type="ORF">MGL_3800</name>
</gene>
<sequence length="116" mass="12604">MAAGGREKQIMCEPMWGTWSMSRFVRAMSSLSSQYMLSTVHVSTLLPQLCAPPRSEPSNASSKPRSALTMLIKLPCLHTSGVTANAPSFGSDADALAGASRHFFEHICETEVRSWS</sequence>
<evidence type="ECO:0000313" key="1">
    <source>
        <dbReference type="EMBL" id="EDP41798.1"/>
    </source>
</evidence>
<dbReference type="KEGG" id="mgl:MGL_3800"/>
<name>A8QAP1_MALGO</name>
<dbReference type="RefSeq" id="XP_001729012.1">
    <property type="nucleotide sequence ID" value="XM_001728960.1"/>
</dbReference>
<dbReference type="Proteomes" id="UP000008837">
    <property type="component" value="Unassembled WGS sequence"/>
</dbReference>
<dbReference type="OrthoDB" id="17066at2759"/>
<dbReference type="GeneID" id="5853319"/>
<evidence type="ECO:0000313" key="2">
    <source>
        <dbReference type="Proteomes" id="UP000008837"/>
    </source>
</evidence>
<protein>
    <submittedName>
        <fullName evidence="1">Uncharacterized protein</fullName>
    </submittedName>
</protein>
<dbReference type="InParanoid" id="A8QAP1"/>
<keyword evidence="2" id="KW-1185">Reference proteome</keyword>
<dbReference type="VEuPathDB" id="FungiDB:MGL_3800"/>
<accession>A8QAP1</accession>